<evidence type="ECO:0000313" key="2">
    <source>
        <dbReference type="Proteomes" id="UP000317930"/>
    </source>
</evidence>
<sequence length="114" mass="13130">MIDIKCEDGKWIFENGDIVLIDGAERIRQQLEFRLSLWRGEWFLDPDFGTPYNQQILGKALSLSGALAAIKEQILDVDGVDRITEFNYTFERKTRKLSVSFECSTSYGIIRYGV</sequence>
<protein>
    <submittedName>
        <fullName evidence="1">Putative baseplate component</fullName>
    </submittedName>
</protein>
<evidence type="ECO:0000313" key="1">
    <source>
        <dbReference type="EMBL" id="QDH45695.1"/>
    </source>
</evidence>
<dbReference type="Gene3D" id="3.10.450.40">
    <property type="match status" value="1"/>
</dbReference>
<reference evidence="1 2" key="1">
    <citation type="submission" date="2019-04" db="EMBL/GenBank/DDBJ databases">
        <title>Complete genome sequence of Pantoea sp. infecting bacteriophage vB_PagM_AAM37.</title>
        <authorList>
            <person name="Truncaite L."/>
            <person name="Simoliuniene M."/>
            <person name="Zajanckauskaite A."/>
            <person name="Meskys R."/>
            <person name="Simoliunas E."/>
        </authorList>
    </citation>
    <scope>NUCLEOTIDE SEQUENCE [LARGE SCALE GENOMIC DNA]</scope>
    <source>
        <strain evidence="1">AAM37</strain>
    </source>
</reference>
<name>A0A513ZYB5_9CAUD</name>
<proteinExistence type="predicted"/>
<gene>
    <name evidence="1" type="ORF">AAM37_gp24</name>
</gene>
<dbReference type="Proteomes" id="UP000317930">
    <property type="component" value="Segment"/>
</dbReference>
<accession>A0A513ZYB5</accession>
<dbReference type="EMBL" id="MK798143">
    <property type="protein sequence ID" value="QDH45695.1"/>
    <property type="molecule type" value="Genomic_DNA"/>
</dbReference>
<dbReference type="Pfam" id="PF10934">
    <property type="entry name" value="Sheath_initiator"/>
    <property type="match status" value="1"/>
</dbReference>
<dbReference type="InterPro" id="IPR020288">
    <property type="entry name" value="Sheath_initiator"/>
</dbReference>
<keyword evidence="2" id="KW-1185">Reference proteome</keyword>
<dbReference type="SUPFAM" id="SSF160719">
    <property type="entry name" value="gpW/gp25-like"/>
    <property type="match status" value="1"/>
</dbReference>
<organism evidence="1 2">
    <name type="scientific">Pantoea phage vB_PagM_AAM37</name>
    <dbReference type="NCBI Taxonomy" id="2588093"/>
    <lineage>
        <taxon>Viruses</taxon>
        <taxon>Duplodnaviria</taxon>
        <taxon>Heunggongvirae</taxon>
        <taxon>Uroviricota</taxon>
        <taxon>Caudoviricetes</taxon>
        <taxon>Dibbivirus</taxon>
        <taxon>Dibbivirus AAM37</taxon>
    </lineage>
</organism>